<dbReference type="Gene3D" id="3.30.300.90">
    <property type="entry name" value="BolA-like"/>
    <property type="match status" value="1"/>
</dbReference>
<name>A0A248VK54_9BURK</name>
<gene>
    <name evidence="2" type="ORF">CJU94_15385</name>
</gene>
<evidence type="ECO:0000256" key="1">
    <source>
        <dbReference type="RuleBase" id="RU003860"/>
    </source>
</evidence>
<dbReference type="OrthoDB" id="5296536at2"/>
<accession>A0A248VK54</accession>
<dbReference type="KEGG" id="parb:CJU94_15385"/>
<dbReference type="Proteomes" id="UP000215158">
    <property type="component" value="Chromosome 1"/>
</dbReference>
<dbReference type="InterPro" id="IPR002634">
    <property type="entry name" value="BolA"/>
</dbReference>
<keyword evidence="3" id="KW-1185">Reference proteome</keyword>
<comment type="similarity">
    <text evidence="1">Belongs to the BolA/IbaG family.</text>
</comment>
<dbReference type="EMBL" id="CP022989">
    <property type="protein sequence ID" value="ASV99406.1"/>
    <property type="molecule type" value="Genomic_DNA"/>
</dbReference>
<organism evidence="2 3">
    <name type="scientific">Paraburkholderia aromaticivorans</name>
    <dbReference type="NCBI Taxonomy" id="2026199"/>
    <lineage>
        <taxon>Bacteria</taxon>
        <taxon>Pseudomonadati</taxon>
        <taxon>Pseudomonadota</taxon>
        <taxon>Betaproteobacteria</taxon>
        <taxon>Burkholderiales</taxon>
        <taxon>Burkholderiaceae</taxon>
        <taxon>Paraburkholderia</taxon>
    </lineage>
</organism>
<evidence type="ECO:0000313" key="3">
    <source>
        <dbReference type="Proteomes" id="UP000215158"/>
    </source>
</evidence>
<dbReference type="AlphaFoldDB" id="A0A248VK54"/>
<evidence type="ECO:0000313" key="2">
    <source>
        <dbReference type="EMBL" id="ASV99406.1"/>
    </source>
</evidence>
<dbReference type="PANTHER" id="PTHR46230:SF7">
    <property type="entry name" value="BOLA-LIKE PROTEIN 1"/>
    <property type="match status" value="1"/>
</dbReference>
<reference evidence="2 3" key="1">
    <citation type="submission" date="2017-08" db="EMBL/GenBank/DDBJ databases">
        <title>Identification and genetic characteristics of simultaneous BTEX- and naphthalene-degrading Paraburkholderia sp. BN5 isolated from petroleum-contaminated soil.</title>
        <authorList>
            <person name="Lee Y."/>
            <person name="Jeon C.O."/>
        </authorList>
    </citation>
    <scope>NUCLEOTIDE SEQUENCE [LARGE SCALE GENOMIC DNA]</scope>
    <source>
        <strain evidence="2 3">BN5</strain>
    </source>
</reference>
<sequence>MTNDVFMHATTAERAALIEARLAAALAPVVSIQITDDSAQHAGHAGASAGGHFSVTIVAAAFAGKARVARHRMVYDALADAMQRGIHALAITAYTPEEFDLLPR</sequence>
<dbReference type="PIRSF" id="PIRSF003113">
    <property type="entry name" value="BolA"/>
    <property type="match status" value="1"/>
</dbReference>
<dbReference type="RefSeq" id="WP_095419422.1">
    <property type="nucleotide sequence ID" value="NZ_CP022989.1"/>
</dbReference>
<dbReference type="Pfam" id="PF01722">
    <property type="entry name" value="BolA"/>
    <property type="match status" value="1"/>
</dbReference>
<dbReference type="SUPFAM" id="SSF82657">
    <property type="entry name" value="BolA-like"/>
    <property type="match status" value="1"/>
</dbReference>
<protein>
    <submittedName>
        <fullName evidence="2">BolA family transcriptional regulator</fullName>
    </submittedName>
</protein>
<dbReference type="PANTHER" id="PTHR46230">
    <property type="match status" value="1"/>
</dbReference>
<dbReference type="InterPro" id="IPR036065">
    <property type="entry name" value="BolA-like_sf"/>
</dbReference>
<proteinExistence type="inferred from homology"/>
<dbReference type="GO" id="GO:0016226">
    <property type="term" value="P:iron-sulfur cluster assembly"/>
    <property type="evidence" value="ECO:0007669"/>
    <property type="project" value="TreeGrafter"/>
</dbReference>